<dbReference type="SUPFAM" id="SSF53448">
    <property type="entry name" value="Nucleotide-diphospho-sugar transferases"/>
    <property type="match status" value="1"/>
</dbReference>
<dbReference type="PATRIC" id="fig|1423782.4.peg.1539"/>
<dbReference type="Proteomes" id="UP000051412">
    <property type="component" value="Unassembled WGS sequence"/>
</dbReference>
<comment type="caution">
    <text evidence="2">The sequence shown here is derived from an EMBL/GenBank/DDBJ whole genome shotgun (WGS) entry which is preliminary data.</text>
</comment>
<protein>
    <recommendedName>
        <fullName evidence="1">Streptomycin biosynthesis protein StrF domain-containing protein</fullName>
    </recommendedName>
</protein>
<dbReference type="AlphaFoldDB" id="A0A0R1XLS9"/>
<dbReference type="InterPro" id="IPR059123">
    <property type="entry name" value="StrF_dom"/>
</dbReference>
<keyword evidence="3" id="KW-1185">Reference proteome</keyword>
<evidence type="ECO:0000259" key="1">
    <source>
        <dbReference type="Pfam" id="PF13712"/>
    </source>
</evidence>
<dbReference type="Gene3D" id="3.90.550.10">
    <property type="entry name" value="Spore Coat Polysaccharide Biosynthesis Protein SpsA, Chain A"/>
    <property type="match status" value="1"/>
</dbReference>
<dbReference type="EMBL" id="AZGM01000004">
    <property type="protein sequence ID" value="KRM30717.1"/>
    <property type="molecule type" value="Genomic_DNA"/>
</dbReference>
<dbReference type="OrthoDB" id="176403at2"/>
<dbReference type="STRING" id="1423782.FD32_GL001481"/>
<dbReference type="InterPro" id="IPR029044">
    <property type="entry name" value="Nucleotide-diphossugar_trans"/>
</dbReference>
<evidence type="ECO:0000313" key="3">
    <source>
        <dbReference type="Proteomes" id="UP000051412"/>
    </source>
</evidence>
<dbReference type="Pfam" id="PF13712">
    <property type="entry name" value="Glyco_tranf_2_5"/>
    <property type="match status" value="1"/>
</dbReference>
<sequence length="256" mass="29787">MSDKQNLFSIITIVNKEDVYQKFKDNLAEQKKVNYELIKINNGNNQFSSAREAYNKAIKKANGNYLVFLHPDMRFLDKNALHDIFDQILKIKDFGVVGVAGCPFELYHHKSVILTTMVQGIPSYHFGKPITKATKIQTLDESFFVMKKSFCEAHPFSNIKGWHMYAVEQCLVALLNGKNNYVIPARVWHYSPGNSENWQYVQTGREIVHRYGKNFSSINTTMTTWNTRSKLNLIFIPPLKLMKHKIWRKFNLSRKS</sequence>
<feature type="domain" description="Streptomycin biosynthesis protein StrF" evidence="1">
    <location>
        <begin position="10"/>
        <end position="207"/>
    </location>
</feature>
<name>A0A0R1XLS9_9LACO</name>
<reference evidence="2 3" key="1">
    <citation type="journal article" date="2015" name="Genome Announc.">
        <title>Expanding the biotechnology potential of lactobacilli through comparative genomics of 213 strains and associated genera.</title>
        <authorList>
            <person name="Sun Z."/>
            <person name="Harris H.M."/>
            <person name="McCann A."/>
            <person name="Guo C."/>
            <person name="Argimon S."/>
            <person name="Zhang W."/>
            <person name="Yang X."/>
            <person name="Jeffery I.B."/>
            <person name="Cooney J.C."/>
            <person name="Kagawa T.F."/>
            <person name="Liu W."/>
            <person name="Song Y."/>
            <person name="Salvetti E."/>
            <person name="Wrobel A."/>
            <person name="Rasinkangas P."/>
            <person name="Parkhill J."/>
            <person name="Rea M.C."/>
            <person name="O'Sullivan O."/>
            <person name="Ritari J."/>
            <person name="Douillard F.P."/>
            <person name="Paul Ross R."/>
            <person name="Yang R."/>
            <person name="Briner A.E."/>
            <person name="Felis G.E."/>
            <person name="de Vos W.M."/>
            <person name="Barrangou R."/>
            <person name="Klaenhammer T.R."/>
            <person name="Caufield P.W."/>
            <person name="Cui Y."/>
            <person name="Zhang H."/>
            <person name="O'Toole P.W."/>
        </authorList>
    </citation>
    <scope>NUCLEOTIDE SEQUENCE [LARGE SCALE GENOMIC DNA]</scope>
    <source>
        <strain evidence="2 3">DSM 6035</strain>
    </source>
</reference>
<gene>
    <name evidence="2" type="ORF">FD32_GL001481</name>
</gene>
<organism evidence="2 3">
    <name type="scientific">Limosilactobacillus panis DSM 6035</name>
    <dbReference type="NCBI Taxonomy" id="1423782"/>
    <lineage>
        <taxon>Bacteria</taxon>
        <taxon>Bacillati</taxon>
        <taxon>Bacillota</taxon>
        <taxon>Bacilli</taxon>
        <taxon>Lactobacillales</taxon>
        <taxon>Lactobacillaceae</taxon>
        <taxon>Limosilactobacillus</taxon>
    </lineage>
</organism>
<accession>A0A0R1XLS9</accession>
<dbReference type="RefSeq" id="WP_047767822.1">
    <property type="nucleotide sequence ID" value="NZ_AZGM01000004.1"/>
</dbReference>
<proteinExistence type="predicted"/>
<evidence type="ECO:0000313" key="2">
    <source>
        <dbReference type="EMBL" id="KRM30717.1"/>
    </source>
</evidence>